<dbReference type="InterPro" id="IPR016024">
    <property type="entry name" value="ARM-type_fold"/>
</dbReference>
<dbReference type="SUPFAM" id="SSF48371">
    <property type="entry name" value="ARM repeat"/>
    <property type="match status" value="1"/>
</dbReference>
<dbReference type="GO" id="GO:0008270">
    <property type="term" value="F:zinc ion binding"/>
    <property type="evidence" value="ECO:0007669"/>
    <property type="project" value="UniProtKB-KW"/>
</dbReference>
<evidence type="ECO:0000313" key="3">
    <source>
        <dbReference type="EMBL" id="KAF6215694.1"/>
    </source>
</evidence>
<feature type="domain" description="SWIM-type" evidence="2">
    <location>
        <begin position="464"/>
        <end position="498"/>
    </location>
</feature>
<reference evidence="3" key="1">
    <citation type="journal article" date="2021" name="Mol. Ecol. Resour.">
        <title>Apolygus lucorum genome provides insights into omnivorousness and mesophyll feeding.</title>
        <authorList>
            <person name="Liu Y."/>
            <person name="Liu H."/>
            <person name="Wang H."/>
            <person name="Huang T."/>
            <person name="Liu B."/>
            <person name="Yang B."/>
            <person name="Yin L."/>
            <person name="Li B."/>
            <person name="Zhang Y."/>
            <person name="Zhang S."/>
            <person name="Jiang F."/>
            <person name="Zhang X."/>
            <person name="Ren Y."/>
            <person name="Wang B."/>
            <person name="Wang S."/>
            <person name="Lu Y."/>
            <person name="Wu K."/>
            <person name="Fan W."/>
            <person name="Wang G."/>
        </authorList>
    </citation>
    <scope>NUCLEOTIDE SEQUENCE</scope>
    <source>
        <strain evidence="3">12Hb</strain>
    </source>
</reference>
<dbReference type="Proteomes" id="UP000466442">
    <property type="component" value="Linkage Group LG1"/>
</dbReference>
<evidence type="ECO:0000256" key="1">
    <source>
        <dbReference type="PROSITE-ProRule" id="PRU00325"/>
    </source>
</evidence>
<keyword evidence="1" id="KW-0862">Zinc</keyword>
<sequence>MFDGAKCLETPTLIHYVGSLEGLAERPHGKNKLDERPHVRTAVSQIEEQKKKIDEQPKKLYRKLCTSAQSVPPNSAAVLLPRNVKQVKNTVYQERLRRLVSQDDVYALYLLAHHETSYVRRLQLSPEFMCTLYSDTIKKEYDRIRNIDTITLYYVTTFNLGDFYVSPLVMRHELFKQCPSIPLAYHVHEAKTTTTHESFFRVLNEQGWDMKNRIIVTDRESSIRKGIRQAIPTMRNLVCWNHIQQDVKNWVLKSLNNTPDDVKVYVSHVWDLLDSNSESEQTNKLEKMSSQWSAPFLQYFNQHLKRDVKNNAKWVLEELGVYTPQSGITINPSESVNALLKRLLDNQEVLLQSLVLSLFNLDLSFCTEILRGLCGHGDYSLKPMYEEFGLEINEAYAEMPKSKPIDVSQMPQIWQDKFKFPKVDQEPHIPYSLDNLAKQIVLGGRIQLLPEHGGFVISGTKETHLVKLSTRDGKFAESCTCKARKCCHHVHAAYQSIVILKDTKVKKKNAYVAKKNQRV</sequence>
<dbReference type="InterPro" id="IPR007527">
    <property type="entry name" value="Znf_SWIM"/>
</dbReference>
<dbReference type="AlphaFoldDB" id="A0A8S9Y4E0"/>
<keyword evidence="1" id="KW-0479">Metal-binding</keyword>
<protein>
    <recommendedName>
        <fullName evidence="2">SWIM-type domain-containing protein</fullName>
    </recommendedName>
</protein>
<gene>
    <name evidence="3" type="ORF">GE061_000025</name>
</gene>
<keyword evidence="1" id="KW-0863">Zinc-finger</keyword>
<dbReference type="PROSITE" id="PS50966">
    <property type="entry name" value="ZF_SWIM"/>
    <property type="match status" value="1"/>
</dbReference>
<evidence type="ECO:0000259" key="2">
    <source>
        <dbReference type="PROSITE" id="PS50966"/>
    </source>
</evidence>
<dbReference type="OrthoDB" id="5791190at2759"/>
<dbReference type="EMBL" id="WIXP02000001">
    <property type="protein sequence ID" value="KAF6215694.1"/>
    <property type="molecule type" value="Genomic_DNA"/>
</dbReference>
<name>A0A8S9Y4E0_APOLU</name>
<proteinExistence type="predicted"/>
<evidence type="ECO:0000313" key="4">
    <source>
        <dbReference type="Proteomes" id="UP000466442"/>
    </source>
</evidence>
<comment type="caution">
    <text evidence="3">The sequence shown here is derived from an EMBL/GenBank/DDBJ whole genome shotgun (WGS) entry which is preliminary data.</text>
</comment>
<organism evidence="3 4">
    <name type="scientific">Apolygus lucorum</name>
    <name type="common">Small green plant bug</name>
    <name type="synonym">Lygocoris lucorum</name>
    <dbReference type="NCBI Taxonomy" id="248454"/>
    <lineage>
        <taxon>Eukaryota</taxon>
        <taxon>Metazoa</taxon>
        <taxon>Ecdysozoa</taxon>
        <taxon>Arthropoda</taxon>
        <taxon>Hexapoda</taxon>
        <taxon>Insecta</taxon>
        <taxon>Pterygota</taxon>
        <taxon>Neoptera</taxon>
        <taxon>Paraneoptera</taxon>
        <taxon>Hemiptera</taxon>
        <taxon>Heteroptera</taxon>
        <taxon>Panheteroptera</taxon>
        <taxon>Cimicomorpha</taxon>
        <taxon>Miridae</taxon>
        <taxon>Mirini</taxon>
        <taxon>Apolygus</taxon>
    </lineage>
</organism>
<keyword evidence="4" id="KW-1185">Reference proteome</keyword>
<accession>A0A8S9Y4E0</accession>